<keyword evidence="2" id="KW-0812">Transmembrane</keyword>
<dbReference type="CDD" id="cd00063">
    <property type="entry name" value="FN3"/>
    <property type="match status" value="3"/>
</dbReference>
<dbReference type="GO" id="GO:0016020">
    <property type="term" value="C:membrane"/>
    <property type="evidence" value="ECO:0007669"/>
    <property type="project" value="UniProtKB-SubCell"/>
</dbReference>
<reference evidence="6" key="1">
    <citation type="submission" date="2025-08" db="UniProtKB">
        <authorList>
            <consortium name="RefSeq"/>
        </authorList>
    </citation>
    <scope>IDENTIFICATION</scope>
    <source>
        <tissue evidence="6">Whole body pupa</tissue>
    </source>
</reference>
<accession>A0A8U0W3J3</accession>
<dbReference type="PANTHER" id="PTHR44170">
    <property type="entry name" value="PROTEIN SIDEKICK"/>
    <property type="match status" value="1"/>
</dbReference>
<protein>
    <submittedName>
        <fullName evidence="6">Cytokine receptor-like isoform X1</fullName>
    </submittedName>
</protein>
<evidence type="ECO:0000259" key="4">
    <source>
        <dbReference type="PROSITE" id="PS50853"/>
    </source>
</evidence>
<feature type="domain" description="Fibronectin type-III" evidence="4">
    <location>
        <begin position="559"/>
        <end position="668"/>
    </location>
</feature>
<dbReference type="Pfam" id="PF00041">
    <property type="entry name" value="fn3"/>
    <property type="match status" value="1"/>
</dbReference>
<proteinExistence type="predicted"/>
<gene>
    <name evidence="6" type="primary">LOC119631526</name>
</gene>
<keyword evidence="3" id="KW-0732">Signal</keyword>
<evidence type="ECO:0000256" key="3">
    <source>
        <dbReference type="SAM" id="SignalP"/>
    </source>
</evidence>
<dbReference type="PANTHER" id="PTHR44170:SF6">
    <property type="entry name" value="CONTACTIN"/>
    <property type="match status" value="1"/>
</dbReference>
<feature type="signal peptide" evidence="3">
    <location>
        <begin position="1"/>
        <end position="21"/>
    </location>
</feature>
<keyword evidence="2" id="KW-1133">Transmembrane helix</keyword>
<dbReference type="KEGG" id="gfs:119631526"/>
<dbReference type="AlphaFoldDB" id="A0A8U0W3J3"/>
<dbReference type="PROSITE" id="PS50853">
    <property type="entry name" value="FN3"/>
    <property type="match status" value="3"/>
</dbReference>
<keyword evidence="5" id="KW-1185">Reference proteome</keyword>
<dbReference type="SMART" id="SM00060">
    <property type="entry name" value="FN3"/>
    <property type="match status" value="5"/>
</dbReference>
<dbReference type="Gene3D" id="2.60.40.10">
    <property type="entry name" value="Immunoglobulins"/>
    <property type="match status" value="4"/>
</dbReference>
<dbReference type="InterPro" id="IPR003961">
    <property type="entry name" value="FN3_dom"/>
</dbReference>
<evidence type="ECO:0000256" key="1">
    <source>
        <dbReference type="ARBA" id="ARBA00023157"/>
    </source>
</evidence>
<name>A0A8U0W3J3_9MUSC</name>
<sequence length="1248" mass="142176">MKPCSSLWFVILNFIFNSKQCIYCYATSSPGETKPTRIEIEINGSANISCQLNLATFGGKKNSTSLYFVEEDTGQAVPSDNIDILNDTTIVFMLRNAIEQDRNYICKSDTMGIGVTHVAVGTSPLDVTDFKCRGYDYTYLVCNFTIPRNVLLTQYNLSYTAQSPIRISDKDKNGNRFYRIIYSQNYLQMCQLEIQENEGICNLTVDRNNYRPNYEFYNFTLIGHNEVGTNVQSFWINHYESVIPPRPEYVFEKITNSSVVLKWHMPKYSYYTSKGLQYDIRLRPRDFDWMNHSNYEIRSNRSEYKLILRNLPYAYYWYQICVRIRVKRMARNDESTWSEPSEQEFQTTACPPELPPKTDIGSFYIDSSETRVRLYWQQLPEYKENGPDFQYVIKQVKRDSVIVPLKPIHIDRSSAIFTWHKRHRYEFAIKSNNSQGESEDSSSIIVPAWGKHHERMNPQWIRNIYHAANRSYTLSWSPPTNQSNLIDYTVFWCQSKQAVPNECRDTIQFQHVGKENTRFATLPQEQEQTLNLAVSANYLEYNSGMHWTMCTADIASDLVKLEPEFSVTSPRSISVQWSSDRVCSSLLEGYNLTYCRIHRTTTNIISNGFESLPCMEDTTTVTIPSTAKKFVVNNLKPFSSYKIEMYMFSKLKKGKVSETQVINTTEEAPSAPRNLKAFNITSNSAVITWTAPAHHNGKIRKYVIQYNNEYHALDCFKELKVCSHKDLTYKLENLSSYTSYKVYVTAYTNAASIPSNDIQLKTLIGIPSNPRHMMSKEKNQTVLQWYKPEVPSGRVEYYEVAVIVWYKEQIQRQHVSGVVGSTECVFHIPICIDADYRHTVQVRAVNIAERSSEIDYLIFAVNSTDEDLDLLSSYTENNDLKCIGTSFSEEAQLQLIERYRNGKKYVQYKSVWEKGPTYNCSSTKLSRITMLALLVVVSSLGVMAAFYVARNKYNKMANISCALPPGLVAITYPSKHSGDGGDFRPSKESFSNNESRHLLSSISRDSTYMCNNEQLGEVDEIVASSLSKSSGYVGSNHSQDYDGQDTCTTTVDNTTESCIFESPSVVDDAYMVMELMKTNENKSSSQSQAYVNPITSVDGYVQPNFAAITPIATASSSGYIKQLPQIMHPENGYIKPNNVFNWQINSQKSHDISSISPRHNDNDFFSTNNINGYVASQLVQKPTVQSTIDGYTSLDTLTKSTHSAVPQQTIGVDIAASAGRSALCNLPPISGYVTQKELSAFGQQQKIN</sequence>
<dbReference type="GeneID" id="119631526"/>
<keyword evidence="2" id="KW-0472">Membrane</keyword>
<evidence type="ECO:0000313" key="6">
    <source>
        <dbReference type="RefSeq" id="XP_037879756.1"/>
    </source>
</evidence>
<feature type="domain" description="Fibronectin type-III" evidence="4">
    <location>
        <begin position="244"/>
        <end position="350"/>
    </location>
</feature>
<dbReference type="InterPro" id="IPR036116">
    <property type="entry name" value="FN3_sf"/>
</dbReference>
<feature type="chain" id="PRO_5035941699" evidence="3">
    <location>
        <begin position="22"/>
        <end position="1248"/>
    </location>
</feature>
<organism evidence="5 6">
    <name type="scientific">Glossina fuscipes</name>
    <dbReference type="NCBI Taxonomy" id="7396"/>
    <lineage>
        <taxon>Eukaryota</taxon>
        <taxon>Metazoa</taxon>
        <taxon>Ecdysozoa</taxon>
        <taxon>Arthropoda</taxon>
        <taxon>Hexapoda</taxon>
        <taxon>Insecta</taxon>
        <taxon>Pterygota</taxon>
        <taxon>Neoptera</taxon>
        <taxon>Endopterygota</taxon>
        <taxon>Diptera</taxon>
        <taxon>Brachycera</taxon>
        <taxon>Muscomorpha</taxon>
        <taxon>Hippoboscoidea</taxon>
        <taxon>Glossinidae</taxon>
        <taxon>Glossina</taxon>
    </lineage>
</organism>
<feature type="domain" description="Fibronectin type-III" evidence="4">
    <location>
        <begin position="671"/>
        <end position="765"/>
    </location>
</feature>
<dbReference type="InterPro" id="IPR013783">
    <property type="entry name" value="Ig-like_fold"/>
</dbReference>
<dbReference type="Proteomes" id="UP000092443">
    <property type="component" value="Unplaced"/>
</dbReference>
<evidence type="ECO:0000313" key="5">
    <source>
        <dbReference type="Proteomes" id="UP000092443"/>
    </source>
</evidence>
<dbReference type="SUPFAM" id="SSF49265">
    <property type="entry name" value="Fibronectin type III"/>
    <property type="match status" value="3"/>
</dbReference>
<dbReference type="GO" id="GO:0098609">
    <property type="term" value="P:cell-cell adhesion"/>
    <property type="evidence" value="ECO:0007669"/>
    <property type="project" value="TreeGrafter"/>
</dbReference>
<dbReference type="RefSeq" id="XP_037879756.1">
    <property type="nucleotide sequence ID" value="XM_038023828.1"/>
</dbReference>
<keyword evidence="1" id="KW-1015">Disulfide bond</keyword>
<feature type="transmembrane region" description="Helical" evidence="2">
    <location>
        <begin position="928"/>
        <end position="949"/>
    </location>
</feature>
<evidence type="ECO:0000256" key="2">
    <source>
        <dbReference type="SAM" id="Phobius"/>
    </source>
</evidence>